<dbReference type="AlphaFoldDB" id="A0A9Q5I1M9"/>
<organism evidence="2 3">
    <name type="scientific">Sanghuangporus baumii</name>
    <name type="common">Phellinus baumii</name>
    <dbReference type="NCBI Taxonomy" id="108892"/>
    <lineage>
        <taxon>Eukaryota</taxon>
        <taxon>Fungi</taxon>
        <taxon>Dikarya</taxon>
        <taxon>Basidiomycota</taxon>
        <taxon>Agaricomycotina</taxon>
        <taxon>Agaricomycetes</taxon>
        <taxon>Hymenochaetales</taxon>
        <taxon>Hymenochaetaceae</taxon>
        <taxon>Sanghuangporus</taxon>
    </lineage>
</organism>
<evidence type="ECO:0000313" key="2">
    <source>
        <dbReference type="EMBL" id="OCB90041.1"/>
    </source>
</evidence>
<proteinExistence type="predicted"/>
<evidence type="ECO:0000256" key="1">
    <source>
        <dbReference type="SAM" id="MobiDB-lite"/>
    </source>
</evidence>
<dbReference type="Proteomes" id="UP000757232">
    <property type="component" value="Unassembled WGS sequence"/>
</dbReference>
<dbReference type="EMBL" id="LNZH02000142">
    <property type="protein sequence ID" value="OCB90041.1"/>
    <property type="molecule type" value="Genomic_DNA"/>
</dbReference>
<comment type="caution">
    <text evidence="2">The sequence shown here is derived from an EMBL/GenBank/DDBJ whole genome shotgun (WGS) entry which is preliminary data.</text>
</comment>
<accession>A0A9Q5I1M9</accession>
<feature type="region of interest" description="Disordered" evidence="1">
    <location>
        <begin position="1"/>
        <end position="21"/>
    </location>
</feature>
<gene>
    <name evidence="2" type="ORF">A7U60_g2705</name>
</gene>
<feature type="compositionally biased region" description="Polar residues" evidence="1">
    <location>
        <begin position="1"/>
        <end position="15"/>
    </location>
</feature>
<protein>
    <submittedName>
        <fullName evidence="2">Uncharacterized protein</fullName>
    </submittedName>
</protein>
<evidence type="ECO:0000313" key="3">
    <source>
        <dbReference type="Proteomes" id="UP000757232"/>
    </source>
</evidence>
<keyword evidence="3" id="KW-1185">Reference proteome</keyword>
<sequence length="192" mass="21848">MNVSDLLNPMQTFGTPPTAKVPSAHQFSLPPCVAEPRNISDMFLIDSHGFIHLPSPFWSIPRKRRNCLPPTTEFLFDRHGPTIKPSSKYQNFEALHHSSQPPYGKDRHRFDFDIRSREADQQAYGDTEFPDEVLDMYSNTMSISSRTLCQSDEGPTVHHCYSVADKDCPFASAERTKGMRDPRSVDGLYEIL</sequence>
<reference evidence="2" key="1">
    <citation type="submission" date="2016-06" db="EMBL/GenBank/DDBJ databases">
        <title>Draft Genome sequence of the fungus Inonotus baumii.</title>
        <authorList>
            <person name="Zhu H."/>
            <person name="Lin W."/>
        </authorList>
    </citation>
    <scope>NUCLEOTIDE SEQUENCE</scope>
    <source>
        <strain evidence="2">821</strain>
    </source>
</reference>
<name>A0A9Q5I1M9_SANBA</name>